<protein>
    <submittedName>
        <fullName evidence="2">Uncharacterized protein</fullName>
    </submittedName>
</protein>
<name>A0AAD6SCV3_9AGAR</name>
<feature type="compositionally biased region" description="Basic and acidic residues" evidence="1">
    <location>
        <begin position="1"/>
        <end position="15"/>
    </location>
</feature>
<evidence type="ECO:0000313" key="3">
    <source>
        <dbReference type="Proteomes" id="UP001218188"/>
    </source>
</evidence>
<comment type="caution">
    <text evidence="2">The sequence shown here is derived from an EMBL/GenBank/DDBJ whole genome shotgun (WGS) entry which is preliminary data.</text>
</comment>
<accession>A0AAD6SCV3</accession>
<evidence type="ECO:0000256" key="1">
    <source>
        <dbReference type="SAM" id="MobiDB-lite"/>
    </source>
</evidence>
<dbReference type="EMBL" id="JARJCM010000157">
    <property type="protein sequence ID" value="KAJ7025214.1"/>
    <property type="molecule type" value="Genomic_DNA"/>
</dbReference>
<feature type="region of interest" description="Disordered" evidence="1">
    <location>
        <begin position="1"/>
        <end position="21"/>
    </location>
</feature>
<evidence type="ECO:0000313" key="2">
    <source>
        <dbReference type="EMBL" id="KAJ7025214.1"/>
    </source>
</evidence>
<reference evidence="2" key="1">
    <citation type="submission" date="2023-03" db="EMBL/GenBank/DDBJ databases">
        <title>Massive genome expansion in bonnet fungi (Mycena s.s.) driven by repeated elements and novel gene families across ecological guilds.</title>
        <authorList>
            <consortium name="Lawrence Berkeley National Laboratory"/>
            <person name="Harder C.B."/>
            <person name="Miyauchi S."/>
            <person name="Viragh M."/>
            <person name="Kuo A."/>
            <person name="Thoen E."/>
            <person name="Andreopoulos B."/>
            <person name="Lu D."/>
            <person name="Skrede I."/>
            <person name="Drula E."/>
            <person name="Henrissat B."/>
            <person name="Morin E."/>
            <person name="Kohler A."/>
            <person name="Barry K."/>
            <person name="LaButti K."/>
            <person name="Morin E."/>
            <person name="Salamov A."/>
            <person name="Lipzen A."/>
            <person name="Mereny Z."/>
            <person name="Hegedus B."/>
            <person name="Baldrian P."/>
            <person name="Stursova M."/>
            <person name="Weitz H."/>
            <person name="Taylor A."/>
            <person name="Grigoriev I.V."/>
            <person name="Nagy L.G."/>
            <person name="Martin F."/>
            <person name="Kauserud H."/>
        </authorList>
    </citation>
    <scope>NUCLEOTIDE SEQUENCE</scope>
    <source>
        <strain evidence="2">CBHHK200</strain>
    </source>
</reference>
<organism evidence="2 3">
    <name type="scientific">Mycena alexandri</name>
    <dbReference type="NCBI Taxonomy" id="1745969"/>
    <lineage>
        <taxon>Eukaryota</taxon>
        <taxon>Fungi</taxon>
        <taxon>Dikarya</taxon>
        <taxon>Basidiomycota</taxon>
        <taxon>Agaricomycotina</taxon>
        <taxon>Agaricomycetes</taxon>
        <taxon>Agaricomycetidae</taxon>
        <taxon>Agaricales</taxon>
        <taxon>Marasmiineae</taxon>
        <taxon>Mycenaceae</taxon>
        <taxon>Mycena</taxon>
    </lineage>
</organism>
<dbReference type="AlphaFoldDB" id="A0AAD6SCV3"/>
<gene>
    <name evidence="2" type="ORF">C8F04DRAFT_1191665</name>
</gene>
<feature type="compositionally biased region" description="Basic and acidic residues" evidence="1">
    <location>
        <begin position="74"/>
        <end position="87"/>
    </location>
</feature>
<proteinExistence type="predicted"/>
<keyword evidence="3" id="KW-1185">Reference proteome</keyword>
<feature type="region of interest" description="Disordered" evidence="1">
    <location>
        <begin position="49"/>
        <end position="87"/>
    </location>
</feature>
<sequence>MTPLLREIEPCEKKSGPRSQGNCKVIEARRGGQISTVCIVDMGVETGESRGEIAGSDGQVDSAEEASSTGCHKRRDEEKKLVKTTDRQKRMFSEPGILLSREAQRLQLSHTDLEVGKGSRPVLVCSQKAEEEDGFGANLDSAGATPENPKIFKLSQESELHPRRCEFVLKWDASLSSSYFVALFSKEEAATYLLVMDPTLTNASAIAAPDCPARHLVPDPARLLNTTSAPRSILPRGLLLAPAPPTRTGFKAPVSSVSRTSSHRYQCGDTTHGLVARKQYDCPSAGQSIATVGRTEGALRVYGGVRQLRDGARAGAYGLSLRAPLHRPHAGMETRWSGVVGGGSIGVGSLEFTVVRRGAERWRERAGYAYTARHPTASRPARARIVLASSIPTRGALAHRVVYRERLAYVSILPDGRGRGSPAPSASAMSYDAPVFVVRIEWRLGRGSGDSLCPPNCLSLAGADAPPSSGNAKLAADGCRGCKSRKVTGSAANWRSLGDCQS</sequence>
<dbReference type="Proteomes" id="UP001218188">
    <property type="component" value="Unassembled WGS sequence"/>
</dbReference>